<dbReference type="Pfam" id="PF10099">
    <property type="entry name" value="RskA_C"/>
    <property type="match status" value="1"/>
</dbReference>
<reference evidence="2" key="2">
    <citation type="submission" date="2020-09" db="EMBL/GenBank/DDBJ databases">
        <authorList>
            <person name="Sun Q."/>
            <person name="Zhou Y."/>
        </authorList>
    </citation>
    <scope>NUCLEOTIDE SEQUENCE</scope>
    <source>
        <strain evidence="2">CGMCC 1.15330</strain>
    </source>
</reference>
<feature type="domain" description="Anti-sigma K factor RskA C-terminal" evidence="1">
    <location>
        <begin position="98"/>
        <end position="226"/>
    </location>
</feature>
<dbReference type="Proteomes" id="UP000623067">
    <property type="component" value="Unassembled WGS sequence"/>
</dbReference>
<evidence type="ECO:0000313" key="3">
    <source>
        <dbReference type="Proteomes" id="UP000623067"/>
    </source>
</evidence>
<dbReference type="RefSeq" id="WP_188658005.1">
    <property type="nucleotide sequence ID" value="NZ_BMIH01000002.1"/>
</dbReference>
<organism evidence="2 3">
    <name type="scientific">Sphingomonas metalli</name>
    <dbReference type="NCBI Taxonomy" id="1779358"/>
    <lineage>
        <taxon>Bacteria</taxon>
        <taxon>Pseudomonadati</taxon>
        <taxon>Pseudomonadota</taxon>
        <taxon>Alphaproteobacteria</taxon>
        <taxon>Sphingomonadales</taxon>
        <taxon>Sphingomonadaceae</taxon>
        <taxon>Sphingomonas</taxon>
    </lineage>
</organism>
<dbReference type="GO" id="GO:0005886">
    <property type="term" value="C:plasma membrane"/>
    <property type="evidence" value="ECO:0007669"/>
    <property type="project" value="InterPro"/>
</dbReference>
<accession>A0A916SZN7</accession>
<comment type="caution">
    <text evidence="2">The sequence shown here is derived from an EMBL/GenBank/DDBJ whole genome shotgun (WGS) entry which is preliminary data.</text>
</comment>
<evidence type="ECO:0000313" key="2">
    <source>
        <dbReference type="EMBL" id="GGB25342.1"/>
    </source>
</evidence>
<name>A0A916SZN7_9SPHN</name>
<dbReference type="EMBL" id="BMIH01000002">
    <property type="protein sequence ID" value="GGB25342.1"/>
    <property type="molecule type" value="Genomic_DNA"/>
</dbReference>
<sequence length="235" mass="23770">MTTKAPSSEPDVAAAELALGLLEGEERAAALRRVLAEPHFAAEVEDWRMRFAQLFDLWPEVAPPPELIERIDASLHGVAPAPRRRFPWPVLAIASSALAACLLVIVAQGGGIGGANAPVPPPVVVEPPAPLVAAIAGEQAAVAASFDPRSGALRLTAAPRVPAGRAAQLWAIGGDGVPHPLGLLAAQAVVLPLSPGDRVRLTPGVTLAISVEPPGGSPTGKPTGPVIATGALAAV</sequence>
<proteinExistence type="predicted"/>
<protein>
    <submittedName>
        <fullName evidence="2">Anti-sigma K factor RskA</fullName>
    </submittedName>
</protein>
<dbReference type="InterPro" id="IPR051474">
    <property type="entry name" value="Anti-sigma-K/W_factor"/>
</dbReference>
<reference evidence="2" key="1">
    <citation type="journal article" date="2014" name="Int. J. Syst. Evol. Microbiol.">
        <title>Complete genome sequence of Corynebacterium casei LMG S-19264T (=DSM 44701T), isolated from a smear-ripened cheese.</title>
        <authorList>
            <consortium name="US DOE Joint Genome Institute (JGI-PGF)"/>
            <person name="Walter F."/>
            <person name="Albersmeier A."/>
            <person name="Kalinowski J."/>
            <person name="Ruckert C."/>
        </authorList>
    </citation>
    <scope>NUCLEOTIDE SEQUENCE</scope>
    <source>
        <strain evidence="2">CGMCC 1.15330</strain>
    </source>
</reference>
<dbReference type="GO" id="GO:0006417">
    <property type="term" value="P:regulation of translation"/>
    <property type="evidence" value="ECO:0007669"/>
    <property type="project" value="TreeGrafter"/>
</dbReference>
<gene>
    <name evidence="2" type="ORF">GCM10011380_13650</name>
</gene>
<dbReference type="AlphaFoldDB" id="A0A916SZN7"/>
<keyword evidence="3" id="KW-1185">Reference proteome</keyword>
<dbReference type="GO" id="GO:0016989">
    <property type="term" value="F:sigma factor antagonist activity"/>
    <property type="evidence" value="ECO:0007669"/>
    <property type="project" value="TreeGrafter"/>
</dbReference>
<dbReference type="PANTHER" id="PTHR37461:SF1">
    <property type="entry name" value="ANTI-SIGMA-K FACTOR RSKA"/>
    <property type="match status" value="1"/>
</dbReference>
<dbReference type="InterPro" id="IPR018764">
    <property type="entry name" value="RskA_C"/>
</dbReference>
<evidence type="ECO:0000259" key="1">
    <source>
        <dbReference type="Pfam" id="PF10099"/>
    </source>
</evidence>
<dbReference type="PANTHER" id="PTHR37461">
    <property type="entry name" value="ANTI-SIGMA-K FACTOR RSKA"/>
    <property type="match status" value="1"/>
</dbReference>